<protein>
    <submittedName>
        <fullName evidence="2">Uncharacterized protein</fullName>
    </submittedName>
</protein>
<sequence>MYFGSLMNWDLITNFLSMHLVSWLLFLVMLANYVRTSNIHASFSVRAERKEVLSLSIVMCFSYALMIPIELLVGLFEISSRYFPYTFFLFLDILTILLICFLIKLQSNKALLCKRYIVFCLSCNSILFLSLQIDLLLMYNNFKPFKAWWFWDVFTIGINFFDAVMILVLLIHKDLLMVNRLLLHRKKSKAVL</sequence>
<dbReference type="EMBL" id="PPSW01000005">
    <property type="protein sequence ID" value="TLX48734.1"/>
    <property type="molecule type" value="Genomic_DNA"/>
</dbReference>
<evidence type="ECO:0000313" key="3">
    <source>
        <dbReference type="Proteomes" id="UP000309186"/>
    </source>
</evidence>
<keyword evidence="1" id="KW-1133">Transmembrane helix</keyword>
<feature type="transmembrane region" description="Helical" evidence="1">
    <location>
        <begin position="52"/>
        <end position="76"/>
    </location>
</feature>
<comment type="caution">
    <text evidence="2">The sequence shown here is derived from an EMBL/GenBank/DDBJ whole genome shotgun (WGS) entry which is preliminary data.</text>
</comment>
<reference evidence="2 3" key="1">
    <citation type="submission" date="2018-01" db="EMBL/GenBank/DDBJ databases">
        <title>Co-occurrence of chitin degradation, pigmentation and bioactivity in marine Pseudoalteromonas.</title>
        <authorList>
            <person name="Paulsen S."/>
            <person name="Gram L."/>
            <person name="Machado H."/>
        </authorList>
    </citation>
    <scope>NUCLEOTIDE SEQUENCE [LARGE SCALE GENOMIC DNA]</scope>
    <source>
        <strain evidence="2 3">S3663</strain>
    </source>
</reference>
<feature type="transmembrane region" description="Helical" evidence="1">
    <location>
        <begin position="149"/>
        <end position="171"/>
    </location>
</feature>
<name>A0A5R9Q7F3_9GAMM</name>
<dbReference type="Proteomes" id="UP000309186">
    <property type="component" value="Unassembled WGS sequence"/>
</dbReference>
<feature type="transmembrane region" description="Helical" evidence="1">
    <location>
        <begin position="12"/>
        <end position="31"/>
    </location>
</feature>
<keyword evidence="1" id="KW-0812">Transmembrane</keyword>
<feature type="transmembrane region" description="Helical" evidence="1">
    <location>
        <begin position="82"/>
        <end position="104"/>
    </location>
</feature>
<dbReference type="AlphaFoldDB" id="A0A5R9Q7F3"/>
<evidence type="ECO:0000256" key="1">
    <source>
        <dbReference type="SAM" id="Phobius"/>
    </source>
</evidence>
<organism evidence="2 3">
    <name type="scientific">Pseudoalteromonas phenolica</name>
    <dbReference type="NCBI Taxonomy" id="161398"/>
    <lineage>
        <taxon>Bacteria</taxon>
        <taxon>Pseudomonadati</taxon>
        <taxon>Pseudomonadota</taxon>
        <taxon>Gammaproteobacteria</taxon>
        <taxon>Alteromonadales</taxon>
        <taxon>Pseudoalteromonadaceae</taxon>
        <taxon>Pseudoalteromonas</taxon>
    </lineage>
</organism>
<keyword evidence="1" id="KW-0472">Membrane</keyword>
<feature type="transmembrane region" description="Helical" evidence="1">
    <location>
        <begin position="116"/>
        <end position="137"/>
    </location>
</feature>
<proteinExistence type="predicted"/>
<evidence type="ECO:0000313" key="2">
    <source>
        <dbReference type="EMBL" id="TLX48734.1"/>
    </source>
</evidence>
<accession>A0A5R9Q7F3</accession>
<gene>
    <name evidence="2" type="ORF">C1E24_02370</name>
</gene>